<dbReference type="GO" id="GO:0045004">
    <property type="term" value="P:DNA replication proofreading"/>
    <property type="evidence" value="ECO:0007669"/>
    <property type="project" value="TreeGrafter"/>
</dbReference>
<keyword evidence="3" id="KW-0548">Nucleotidyltransferase</keyword>
<organism evidence="3 4">
    <name type="scientific">Bifidobacterium callitrichos DSM 23973</name>
    <dbReference type="NCBI Taxonomy" id="1437609"/>
    <lineage>
        <taxon>Bacteria</taxon>
        <taxon>Bacillati</taxon>
        <taxon>Actinomycetota</taxon>
        <taxon>Actinomycetes</taxon>
        <taxon>Bifidobacteriales</taxon>
        <taxon>Bifidobacteriaceae</taxon>
        <taxon>Bifidobacterium</taxon>
    </lineage>
</organism>
<protein>
    <submittedName>
        <fullName evidence="3">Exonuclease</fullName>
        <ecNumber evidence="3">2.7.7.7</ecNumber>
    </submittedName>
</protein>
<dbReference type="PANTHER" id="PTHR30231">
    <property type="entry name" value="DNA POLYMERASE III SUBUNIT EPSILON"/>
    <property type="match status" value="1"/>
</dbReference>
<reference evidence="3 4" key="1">
    <citation type="submission" date="2014-03" db="EMBL/GenBank/DDBJ databases">
        <title>Genomics of Bifidobacteria.</title>
        <authorList>
            <person name="Ventura M."/>
            <person name="Milani C."/>
            <person name="Lugli G.A."/>
        </authorList>
    </citation>
    <scope>NUCLEOTIDE SEQUENCE [LARGE SCALE GENOMIC DNA]</scope>
    <source>
        <strain evidence="3 4">DSM 23973</strain>
    </source>
</reference>
<comment type="caution">
    <text evidence="3">The sequence shown here is derived from an EMBL/GenBank/DDBJ whole genome shotgun (WGS) entry which is preliminary data.</text>
</comment>
<dbReference type="Proteomes" id="UP000029072">
    <property type="component" value="Unassembled WGS sequence"/>
</dbReference>
<dbReference type="InterPro" id="IPR013520">
    <property type="entry name" value="Ribonucl_H"/>
</dbReference>
<dbReference type="Pfam" id="PF00929">
    <property type="entry name" value="RNase_T"/>
    <property type="match status" value="2"/>
</dbReference>
<dbReference type="InterPro" id="IPR012337">
    <property type="entry name" value="RNaseH-like_sf"/>
</dbReference>
<gene>
    <name evidence="3" type="ORF">BCAL_0466</name>
</gene>
<evidence type="ECO:0000259" key="2">
    <source>
        <dbReference type="SMART" id="SM00479"/>
    </source>
</evidence>
<keyword evidence="3" id="KW-0808">Transferase</keyword>
<dbReference type="CDD" id="cd06127">
    <property type="entry name" value="DEDDh"/>
    <property type="match status" value="1"/>
</dbReference>
<evidence type="ECO:0000313" key="3">
    <source>
        <dbReference type="EMBL" id="KFI56099.1"/>
    </source>
</evidence>
<name>A0A087ABE9_9BIFI</name>
<dbReference type="SUPFAM" id="SSF53098">
    <property type="entry name" value="Ribonuclease H-like"/>
    <property type="match status" value="1"/>
</dbReference>
<accession>A0A087ABE9</accession>
<dbReference type="EC" id="2.7.7.7" evidence="3"/>
<dbReference type="AlphaFoldDB" id="A0A087ABE9"/>
<dbReference type="EMBL" id="JGYS01000003">
    <property type="protein sequence ID" value="KFI56099.1"/>
    <property type="molecule type" value="Genomic_DNA"/>
</dbReference>
<feature type="domain" description="Exonuclease" evidence="2">
    <location>
        <begin position="32"/>
        <end position="229"/>
    </location>
</feature>
<proteinExistence type="predicted"/>
<dbReference type="GO" id="GO:0003676">
    <property type="term" value="F:nucleic acid binding"/>
    <property type="evidence" value="ECO:0007669"/>
    <property type="project" value="InterPro"/>
</dbReference>
<dbReference type="Gene3D" id="3.30.420.10">
    <property type="entry name" value="Ribonuclease H-like superfamily/Ribonuclease H"/>
    <property type="match status" value="1"/>
</dbReference>
<evidence type="ECO:0000256" key="1">
    <source>
        <dbReference type="SAM" id="MobiDB-lite"/>
    </source>
</evidence>
<keyword evidence="3" id="KW-0378">Hydrolase</keyword>
<feature type="region of interest" description="Disordered" evidence="1">
    <location>
        <begin position="1"/>
        <end position="28"/>
    </location>
</feature>
<dbReference type="GO" id="GO:0003887">
    <property type="term" value="F:DNA-directed DNA polymerase activity"/>
    <property type="evidence" value="ECO:0007669"/>
    <property type="project" value="UniProtKB-EC"/>
</dbReference>
<sequence>MTVSGISTFGRADDSADPPTEGRAGTAGFPADYVTLDLETTGFYPNSCSITEIGAVRVRDRRIVDRFQQLVNPLRPIPAQVVKLTGITDEMVAGLPTIDEVLPRFVSWLSAGVSTDPDASYEPDSDSDTDADDSAAIAAVPFEPIVGHNVSFDIRFLDWNARKVLDAPFSCVDYDTMQISRTLFPSQRHHRLLDLIQRFDIADNEEHRALSDAIQTQQCLEWMHRYTDRHAGRGFGSVDWTDVTDKGNDTVIHRQLTLL</sequence>
<evidence type="ECO:0000313" key="4">
    <source>
        <dbReference type="Proteomes" id="UP000029072"/>
    </source>
</evidence>
<dbReference type="STRING" id="1437609.BCAL_0466"/>
<dbReference type="PANTHER" id="PTHR30231:SF41">
    <property type="entry name" value="DNA POLYMERASE III SUBUNIT EPSILON"/>
    <property type="match status" value="1"/>
</dbReference>
<dbReference type="GO" id="GO:0005829">
    <property type="term" value="C:cytosol"/>
    <property type="evidence" value="ECO:0007669"/>
    <property type="project" value="TreeGrafter"/>
</dbReference>
<keyword evidence="3" id="KW-0269">Exonuclease</keyword>
<dbReference type="GO" id="GO:0008408">
    <property type="term" value="F:3'-5' exonuclease activity"/>
    <property type="evidence" value="ECO:0007669"/>
    <property type="project" value="TreeGrafter"/>
</dbReference>
<keyword evidence="3" id="KW-0540">Nuclease</keyword>
<dbReference type="InterPro" id="IPR036397">
    <property type="entry name" value="RNaseH_sf"/>
</dbReference>
<dbReference type="SMART" id="SM00479">
    <property type="entry name" value="EXOIII"/>
    <property type="match status" value="1"/>
</dbReference>
<dbReference type="eggNOG" id="COG2176">
    <property type="taxonomic scope" value="Bacteria"/>
</dbReference>
<dbReference type="RefSeq" id="WP_052119047.1">
    <property type="nucleotide sequence ID" value="NZ_JDUV01000004.1"/>
</dbReference>